<dbReference type="OrthoDB" id="5622506at2"/>
<protein>
    <submittedName>
        <fullName evidence="5">Uncharacterized protein</fullName>
    </submittedName>
</protein>
<feature type="signal peptide" evidence="4">
    <location>
        <begin position="1"/>
        <end position="20"/>
    </location>
</feature>
<dbReference type="KEGG" id="fln:FLA_0464"/>
<reference evidence="6" key="1">
    <citation type="submission" date="2017-01" db="EMBL/GenBank/DDBJ databases">
        <authorList>
            <person name="Varghese N."/>
            <person name="Submissions S."/>
        </authorList>
    </citation>
    <scope>NUCLEOTIDE SEQUENCE [LARGE SCALE GENOMIC DNA]</scope>
    <source>
        <strain evidence="6">DSM 21054</strain>
    </source>
</reference>
<dbReference type="SUPFAM" id="SSF48403">
    <property type="entry name" value="Ankyrin repeat"/>
    <property type="match status" value="1"/>
</dbReference>
<dbReference type="Proteomes" id="UP000186917">
    <property type="component" value="Unassembled WGS sequence"/>
</dbReference>
<proteinExistence type="predicted"/>
<keyword evidence="2 3" id="KW-0040">ANK repeat</keyword>
<evidence type="ECO:0000313" key="5">
    <source>
        <dbReference type="EMBL" id="SIT31519.1"/>
    </source>
</evidence>
<keyword evidence="6" id="KW-1185">Reference proteome</keyword>
<dbReference type="PANTHER" id="PTHR24171:SF8">
    <property type="entry name" value="BRCA1-ASSOCIATED RING DOMAIN PROTEIN 1"/>
    <property type="match status" value="1"/>
</dbReference>
<accession>A0A173MA96</accession>
<evidence type="ECO:0000256" key="4">
    <source>
        <dbReference type="SAM" id="SignalP"/>
    </source>
</evidence>
<dbReference type="Pfam" id="PF12796">
    <property type="entry name" value="Ank_2"/>
    <property type="match status" value="1"/>
</dbReference>
<sequence length="155" mass="16279">MKTTLFAALFTIFATTAAFSQKQLGVFDAVKLNDSTTLVMCLNGGLKANTTNTDGNTLLMEASKNGSYAAAKLLLAHGAKVNAQNEMGNTALMEATLRGDSKMAAILVQAGANISVINTVGETALSIAEGFDKNDIAQMFIAKDPHVKDGYAKTR</sequence>
<evidence type="ECO:0000256" key="1">
    <source>
        <dbReference type="ARBA" id="ARBA00022737"/>
    </source>
</evidence>
<dbReference type="AlphaFoldDB" id="A0A173MA96"/>
<dbReference type="GO" id="GO:0085020">
    <property type="term" value="P:protein K6-linked ubiquitination"/>
    <property type="evidence" value="ECO:0007669"/>
    <property type="project" value="TreeGrafter"/>
</dbReference>
<dbReference type="Gene3D" id="1.25.40.20">
    <property type="entry name" value="Ankyrin repeat-containing domain"/>
    <property type="match status" value="1"/>
</dbReference>
<name>A0A173MA96_9BACT</name>
<dbReference type="SMART" id="SM00248">
    <property type="entry name" value="ANK"/>
    <property type="match status" value="3"/>
</dbReference>
<dbReference type="InterPro" id="IPR036770">
    <property type="entry name" value="Ankyrin_rpt-contain_sf"/>
</dbReference>
<feature type="chain" id="PRO_5030022654" evidence="4">
    <location>
        <begin position="21"/>
        <end position="155"/>
    </location>
</feature>
<dbReference type="GO" id="GO:0004842">
    <property type="term" value="F:ubiquitin-protein transferase activity"/>
    <property type="evidence" value="ECO:0007669"/>
    <property type="project" value="TreeGrafter"/>
</dbReference>
<evidence type="ECO:0000313" key="6">
    <source>
        <dbReference type="Proteomes" id="UP000186917"/>
    </source>
</evidence>
<dbReference type="RefSeq" id="WP_076381782.1">
    <property type="nucleotide sequence ID" value="NZ_AP017422.1"/>
</dbReference>
<evidence type="ECO:0000256" key="2">
    <source>
        <dbReference type="ARBA" id="ARBA00023043"/>
    </source>
</evidence>
<dbReference type="PANTHER" id="PTHR24171">
    <property type="entry name" value="ANKYRIN REPEAT DOMAIN-CONTAINING PROTEIN 39-RELATED"/>
    <property type="match status" value="1"/>
</dbReference>
<dbReference type="PROSITE" id="PS50297">
    <property type="entry name" value="ANK_REP_REGION"/>
    <property type="match status" value="2"/>
</dbReference>
<feature type="repeat" description="ANK" evidence="3">
    <location>
        <begin position="87"/>
        <end position="119"/>
    </location>
</feature>
<keyword evidence="4" id="KW-0732">Signal</keyword>
<dbReference type="InterPro" id="IPR002110">
    <property type="entry name" value="Ankyrin_rpt"/>
</dbReference>
<dbReference type="EMBL" id="FTOR01000010">
    <property type="protein sequence ID" value="SIT31519.1"/>
    <property type="molecule type" value="Genomic_DNA"/>
</dbReference>
<dbReference type="STRING" id="477680.SAMN05421788_110208"/>
<gene>
    <name evidence="5" type="ORF">SAMN05421788_110208</name>
</gene>
<feature type="repeat" description="ANK" evidence="3">
    <location>
        <begin position="54"/>
        <end position="86"/>
    </location>
</feature>
<keyword evidence="1" id="KW-0677">Repeat</keyword>
<dbReference type="PROSITE" id="PS50088">
    <property type="entry name" value="ANK_REPEAT"/>
    <property type="match status" value="2"/>
</dbReference>
<evidence type="ECO:0000256" key="3">
    <source>
        <dbReference type="PROSITE-ProRule" id="PRU00023"/>
    </source>
</evidence>
<organism evidence="5 6">
    <name type="scientific">Filimonas lacunae</name>
    <dbReference type="NCBI Taxonomy" id="477680"/>
    <lineage>
        <taxon>Bacteria</taxon>
        <taxon>Pseudomonadati</taxon>
        <taxon>Bacteroidota</taxon>
        <taxon>Chitinophagia</taxon>
        <taxon>Chitinophagales</taxon>
        <taxon>Chitinophagaceae</taxon>
        <taxon>Filimonas</taxon>
    </lineage>
</organism>